<organism evidence="1 2">
    <name type="scientific">Lactuca sativa</name>
    <name type="common">Garden lettuce</name>
    <dbReference type="NCBI Taxonomy" id="4236"/>
    <lineage>
        <taxon>Eukaryota</taxon>
        <taxon>Viridiplantae</taxon>
        <taxon>Streptophyta</taxon>
        <taxon>Embryophyta</taxon>
        <taxon>Tracheophyta</taxon>
        <taxon>Spermatophyta</taxon>
        <taxon>Magnoliopsida</taxon>
        <taxon>eudicotyledons</taxon>
        <taxon>Gunneridae</taxon>
        <taxon>Pentapetalae</taxon>
        <taxon>asterids</taxon>
        <taxon>campanulids</taxon>
        <taxon>Asterales</taxon>
        <taxon>Asteraceae</taxon>
        <taxon>Cichorioideae</taxon>
        <taxon>Cichorieae</taxon>
        <taxon>Lactucinae</taxon>
        <taxon>Lactuca</taxon>
    </lineage>
</organism>
<evidence type="ECO:0000313" key="1">
    <source>
        <dbReference type="EMBL" id="KAJ0227937.1"/>
    </source>
</evidence>
<dbReference type="PANTHER" id="PTHR31973">
    <property type="entry name" value="POLYPROTEIN, PUTATIVE-RELATED"/>
    <property type="match status" value="1"/>
</dbReference>
<dbReference type="EMBL" id="NBSK02000001">
    <property type="protein sequence ID" value="KAJ0227937.1"/>
    <property type="molecule type" value="Genomic_DNA"/>
</dbReference>
<dbReference type="Proteomes" id="UP000235145">
    <property type="component" value="Unassembled WGS sequence"/>
</dbReference>
<evidence type="ECO:0000313" key="2">
    <source>
        <dbReference type="Proteomes" id="UP000235145"/>
    </source>
</evidence>
<reference evidence="1 2" key="1">
    <citation type="journal article" date="2017" name="Nat. Commun.">
        <title>Genome assembly with in vitro proximity ligation data and whole-genome triplication in lettuce.</title>
        <authorList>
            <person name="Reyes-Chin-Wo S."/>
            <person name="Wang Z."/>
            <person name="Yang X."/>
            <person name="Kozik A."/>
            <person name="Arikit S."/>
            <person name="Song C."/>
            <person name="Xia L."/>
            <person name="Froenicke L."/>
            <person name="Lavelle D.O."/>
            <person name="Truco M.J."/>
            <person name="Xia R."/>
            <person name="Zhu S."/>
            <person name="Xu C."/>
            <person name="Xu H."/>
            <person name="Xu X."/>
            <person name="Cox K."/>
            <person name="Korf I."/>
            <person name="Meyers B.C."/>
            <person name="Michelmore R.W."/>
        </authorList>
    </citation>
    <scope>NUCLEOTIDE SEQUENCE [LARGE SCALE GENOMIC DNA]</scope>
    <source>
        <strain evidence="2">cv. Salinas</strain>
        <tissue evidence="1">Seedlings</tissue>
    </source>
</reference>
<gene>
    <name evidence="1" type="ORF">LSAT_V11C100003520</name>
</gene>
<protein>
    <submittedName>
        <fullName evidence="1">Uncharacterized protein</fullName>
    </submittedName>
</protein>
<proteinExistence type="predicted"/>
<name>A0A9R1WSE5_LACSA</name>
<keyword evidence="2" id="KW-1185">Reference proteome</keyword>
<dbReference type="AlphaFoldDB" id="A0A9R1WSE5"/>
<sequence length="109" mass="12458">MDHIEANPGVPIYVLQDQLQKQYGVNISEYKAFRAKAVAIKITIGDYTKQYGVLRDYVLELQKTNEGTTVKIDVVSKPMYSSPNKQFKMVYVYLRPLTKVLIIVSRGMP</sequence>
<dbReference type="PANTHER" id="PTHR31973:SF190">
    <property type="entry name" value="MULE TRANSPOSASE DOMAIN-CONTAINING PROTEIN"/>
    <property type="match status" value="1"/>
</dbReference>
<accession>A0A9R1WSE5</accession>
<comment type="caution">
    <text evidence="1">The sequence shown here is derived from an EMBL/GenBank/DDBJ whole genome shotgun (WGS) entry which is preliminary data.</text>
</comment>